<dbReference type="EMBL" id="CP055675">
    <property type="protein sequence ID" value="QLN00375.1"/>
    <property type="molecule type" value="Genomic_DNA"/>
</dbReference>
<dbReference type="GeneID" id="75057452"/>
<organism evidence="1 2">
    <name type="scientific">Escherichia fergusonii</name>
    <dbReference type="NCBI Taxonomy" id="564"/>
    <lineage>
        <taxon>Bacteria</taxon>
        <taxon>Pseudomonadati</taxon>
        <taxon>Pseudomonadota</taxon>
        <taxon>Gammaproteobacteria</taxon>
        <taxon>Enterobacterales</taxon>
        <taxon>Enterobacteriaceae</taxon>
        <taxon>Escherichia</taxon>
    </lineage>
</organism>
<protein>
    <submittedName>
        <fullName evidence="1">YdcH family protein</fullName>
    </submittedName>
</protein>
<dbReference type="InterPro" id="IPR038444">
    <property type="entry name" value="DUF465_sf"/>
</dbReference>
<reference evidence="1 2" key="1">
    <citation type="submission" date="2020-06" db="EMBL/GenBank/DDBJ databases">
        <title>REHAB project genomes.</title>
        <authorList>
            <person name="Shaw L.P."/>
        </authorList>
    </citation>
    <scope>NUCLEOTIDE SEQUENCE [LARGE SCALE GENOMIC DNA]</scope>
    <source>
        <strain evidence="1 2">RHB28-C13</strain>
    </source>
</reference>
<dbReference type="Gene3D" id="6.10.280.50">
    <property type="match status" value="1"/>
</dbReference>
<name>A0A7K4I265_ESCFE</name>
<proteinExistence type="predicted"/>
<accession>A0A7K4I265</accession>
<sequence length="78" mass="9309">MFPEYQELISRLKTDNPRFLSLFNKHHELDNEIARVEGRNGWGYSLDIVHLKKKKLQLKEELLRILQQESLKESTSEV</sequence>
<dbReference type="AlphaFoldDB" id="A0A7K4I265"/>
<dbReference type="OMA" id="MFHEYRD"/>
<dbReference type="Pfam" id="PF04325">
    <property type="entry name" value="DUF465"/>
    <property type="match status" value="1"/>
</dbReference>
<dbReference type="Proteomes" id="UP000510927">
    <property type="component" value="Chromosome"/>
</dbReference>
<evidence type="ECO:0000313" key="1">
    <source>
        <dbReference type="EMBL" id="QLN00375.1"/>
    </source>
</evidence>
<dbReference type="NCBIfam" id="NF008505">
    <property type="entry name" value="PRK11415.1"/>
    <property type="match status" value="1"/>
</dbReference>
<evidence type="ECO:0000313" key="2">
    <source>
        <dbReference type="Proteomes" id="UP000510927"/>
    </source>
</evidence>
<dbReference type="InterPro" id="IPR007420">
    <property type="entry name" value="DUF465"/>
</dbReference>
<gene>
    <name evidence="1" type="ORF">HVY52_11380</name>
</gene>
<dbReference type="RefSeq" id="WP_000483807.1">
    <property type="nucleotide sequence ID" value="NZ_AP027926.1"/>
</dbReference>